<feature type="domain" description="NADPH-dependent FMN reductase-like" evidence="1">
    <location>
        <begin position="4"/>
        <end position="146"/>
    </location>
</feature>
<dbReference type="PANTHER" id="PTHR30543">
    <property type="entry name" value="CHROMATE REDUCTASE"/>
    <property type="match status" value="1"/>
</dbReference>
<dbReference type="PANTHER" id="PTHR30543:SF21">
    <property type="entry name" value="NAD(P)H-DEPENDENT FMN REDUCTASE LOT6"/>
    <property type="match status" value="1"/>
</dbReference>
<dbReference type="STRING" id="215743.ROSMUCSMR3_01430"/>
<name>A0A0A0HPE7_9RHOB</name>
<evidence type="ECO:0000313" key="3">
    <source>
        <dbReference type="Proteomes" id="UP000030021"/>
    </source>
</evidence>
<gene>
    <name evidence="2" type="ORF">rosmuc_02152</name>
</gene>
<dbReference type="InterPro" id="IPR005025">
    <property type="entry name" value="FMN_Rdtase-like_dom"/>
</dbReference>
<dbReference type="SUPFAM" id="SSF52218">
    <property type="entry name" value="Flavoproteins"/>
    <property type="match status" value="1"/>
</dbReference>
<dbReference type="AlphaFoldDB" id="A0A0A0HPE7"/>
<dbReference type="HOGENOM" id="CLU_055322_4_1_5"/>
<sequence>MANPKLLLISGSLRKGSYNRMLLAEAAEAFGPAEISEGSLDLPLYDGDLEEAEGVPEAVKHLAQQIKDADAVVIGAPEYNKGITGVLKNGLDWISRVPGAAFKDKPVVVVSASAGRTGGETAQFMTLSCLTQLQARLVPGTAILIAGAMNAFDDAGKLKDETSRKLLADRMAALRVEVV</sequence>
<dbReference type="RefSeq" id="WP_037273147.1">
    <property type="nucleotide sequence ID" value="NZ_KN293980.1"/>
</dbReference>
<protein>
    <submittedName>
        <fullName evidence="2">Putative flavoprotein</fullName>
    </submittedName>
</protein>
<dbReference type="GO" id="GO:0016491">
    <property type="term" value="F:oxidoreductase activity"/>
    <property type="evidence" value="ECO:0007669"/>
    <property type="project" value="InterPro"/>
</dbReference>
<dbReference type="Gene3D" id="3.40.50.360">
    <property type="match status" value="1"/>
</dbReference>
<comment type="caution">
    <text evidence="2">The sequence shown here is derived from an EMBL/GenBank/DDBJ whole genome shotgun (WGS) entry which is preliminary data.</text>
</comment>
<dbReference type="Pfam" id="PF03358">
    <property type="entry name" value="FMN_red"/>
    <property type="match status" value="1"/>
</dbReference>
<proteinExistence type="predicted"/>
<dbReference type="InterPro" id="IPR050712">
    <property type="entry name" value="NAD(P)H-dep_reductase"/>
</dbReference>
<evidence type="ECO:0000313" key="2">
    <source>
        <dbReference type="EMBL" id="KGM87913.1"/>
    </source>
</evidence>
<dbReference type="EMBL" id="AONH01000012">
    <property type="protein sequence ID" value="KGM87913.1"/>
    <property type="molecule type" value="Genomic_DNA"/>
</dbReference>
<organism evidence="2 3">
    <name type="scientific">Roseovarius mucosus DSM 17069</name>
    <dbReference type="NCBI Taxonomy" id="1288298"/>
    <lineage>
        <taxon>Bacteria</taxon>
        <taxon>Pseudomonadati</taxon>
        <taxon>Pseudomonadota</taxon>
        <taxon>Alphaproteobacteria</taxon>
        <taxon>Rhodobacterales</taxon>
        <taxon>Roseobacteraceae</taxon>
        <taxon>Roseovarius</taxon>
    </lineage>
</organism>
<dbReference type="GO" id="GO:0005829">
    <property type="term" value="C:cytosol"/>
    <property type="evidence" value="ECO:0007669"/>
    <property type="project" value="TreeGrafter"/>
</dbReference>
<dbReference type="InterPro" id="IPR029039">
    <property type="entry name" value="Flavoprotein-like_sf"/>
</dbReference>
<dbReference type="PATRIC" id="fig|1288298.3.peg.2168"/>
<dbReference type="eggNOG" id="COG0431">
    <property type="taxonomic scope" value="Bacteria"/>
</dbReference>
<dbReference type="Proteomes" id="UP000030021">
    <property type="component" value="Unassembled WGS sequence"/>
</dbReference>
<dbReference type="OrthoDB" id="9812295at2"/>
<accession>A0A0A0HPE7</accession>
<evidence type="ECO:0000259" key="1">
    <source>
        <dbReference type="Pfam" id="PF03358"/>
    </source>
</evidence>
<reference evidence="2 3" key="1">
    <citation type="submission" date="2013-01" db="EMBL/GenBank/DDBJ databases">
        <authorList>
            <person name="Fiebig A."/>
            <person name="Goeker M."/>
            <person name="Klenk H.-P.P."/>
        </authorList>
    </citation>
    <scope>NUCLEOTIDE SEQUENCE [LARGE SCALE GENOMIC DNA]</scope>
    <source>
        <strain evidence="2 3">DSM 17069</strain>
    </source>
</reference>
<dbReference type="GO" id="GO:0010181">
    <property type="term" value="F:FMN binding"/>
    <property type="evidence" value="ECO:0007669"/>
    <property type="project" value="TreeGrafter"/>
</dbReference>